<dbReference type="AlphaFoldDB" id="A0A935TDX3"/>
<name>A0A935TDX3_9PROT</name>
<dbReference type="EMBL" id="JADJOT010000010">
    <property type="protein sequence ID" value="MBK7955623.1"/>
    <property type="molecule type" value="Genomic_DNA"/>
</dbReference>
<proteinExistence type="predicted"/>
<accession>A0A935TDX3</accession>
<organism evidence="1 2">
    <name type="scientific">Candidatus Accumulibacter affinis</name>
    <dbReference type="NCBI Taxonomy" id="2954384"/>
    <lineage>
        <taxon>Bacteria</taxon>
        <taxon>Pseudomonadati</taxon>
        <taxon>Pseudomonadota</taxon>
        <taxon>Betaproteobacteria</taxon>
        <taxon>Candidatus Accumulibacter</taxon>
    </lineage>
</organism>
<evidence type="ECO:0000313" key="2">
    <source>
        <dbReference type="Proteomes" id="UP000706151"/>
    </source>
</evidence>
<gene>
    <name evidence="1" type="ORF">IPK02_17625</name>
</gene>
<comment type="caution">
    <text evidence="1">The sequence shown here is derived from an EMBL/GenBank/DDBJ whole genome shotgun (WGS) entry which is preliminary data.</text>
</comment>
<protein>
    <submittedName>
        <fullName evidence="1">Uncharacterized protein</fullName>
    </submittedName>
</protein>
<dbReference type="Proteomes" id="UP000706151">
    <property type="component" value="Unassembled WGS sequence"/>
</dbReference>
<evidence type="ECO:0000313" key="1">
    <source>
        <dbReference type="EMBL" id="MBK7955623.1"/>
    </source>
</evidence>
<reference evidence="1 2" key="1">
    <citation type="submission" date="2020-10" db="EMBL/GenBank/DDBJ databases">
        <title>Connecting structure to function with the recovery of over 1000 high-quality activated sludge metagenome-assembled genomes encoding full-length rRNA genes using long-read sequencing.</title>
        <authorList>
            <person name="Singleton C.M."/>
            <person name="Petriglieri F."/>
            <person name="Kristensen J.M."/>
            <person name="Kirkegaard R.H."/>
            <person name="Michaelsen T.Y."/>
            <person name="Andersen M.H."/>
            <person name="Karst S.M."/>
            <person name="Dueholm M.S."/>
            <person name="Nielsen P.H."/>
            <person name="Albertsen M."/>
        </authorList>
    </citation>
    <scope>NUCLEOTIDE SEQUENCE [LARGE SCALE GENOMIC DNA]</scope>
    <source>
        <strain evidence="1">Fred_18-Q3-R57-64_BAT3C.720</strain>
    </source>
</reference>
<sequence>MFSNPRRVVHYAISASDFPMAPDVGSPAASSDAGDAVIDLHITHDRIDEGTGSSTSARPNVLCLISSESILCRAYRLAAVLEVLRPAAVLCSDSRATAPARLAGMATGTAVLLDIGVEGESTAPGHDGGPLYRAFVGAVSMLPARTASPPMVADLRSSLRRTSVNFHRLLRVTLPRLLRVVAPEHAYLSLIDASSRAREMAEQLIDRELYASQYLEGADAVDTAVAHYLAIGCHNGCRAHTLFWDDWYLGNYPDARRTGLSAWEHYWTQGARRDANPNPFFDAQWYRSRHRVDPPTNPLLHYLSLPAGATVETSPLFDARWYAVRYADLIDSEKPLLADFIGAISSTISASTVRRASITSGRSR</sequence>